<dbReference type="FunFam" id="2.60.120.430:FF:000001">
    <property type="entry name" value="Receptor-like protein kinase FERONIA"/>
    <property type="match status" value="1"/>
</dbReference>
<protein>
    <submittedName>
        <fullName evidence="14">Receptor-like kinase</fullName>
    </submittedName>
</protein>
<evidence type="ECO:0000256" key="7">
    <source>
        <dbReference type="ARBA" id="ARBA00022840"/>
    </source>
</evidence>
<dbReference type="GO" id="GO:0004714">
    <property type="term" value="F:transmembrane receptor protein tyrosine kinase activity"/>
    <property type="evidence" value="ECO:0007669"/>
    <property type="project" value="InterPro"/>
</dbReference>
<evidence type="ECO:0000313" key="15">
    <source>
        <dbReference type="Proteomes" id="UP000585474"/>
    </source>
</evidence>
<dbReference type="PANTHER" id="PTHR34590:SF6">
    <property type="entry name" value="RECEPTOR-LIKE KINASE"/>
    <property type="match status" value="1"/>
</dbReference>
<keyword evidence="7" id="KW-0067">ATP-binding</keyword>
<dbReference type="GO" id="GO:0005524">
    <property type="term" value="F:ATP binding"/>
    <property type="evidence" value="ECO:0007669"/>
    <property type="project" value="UniProtKB-KW"/>
</dbReference>
<evidence type="ECO:0000256" key="5">
    <source>
        <dbReference type="ARBA" id="ARBA00022729"/>
    </source>
</evidence>
<dbReference type="Proteomes" id="UP000585474">
    <property type="component" value="Unassembled WGS sequence"/>
</dbReference>
<dbReference type="PANTHER" id="PTHR34590">
    <property type="entry name" value="OS03G0124300 PROTEIN-RELATED"/>
    <property type="match status" value="1"/>
</dbReference>
<keyword evidence="10" id="KW-0325">Glycoprotein</keyword>
<dbReference type="AlphaFoldDB" id="A0A7J0DN48"/>
<name>A0A7J0DN48_9ERIC</name>
<keyword evidence="14" id="KW-0418">Kinase</keyword>
<evidence type="ECO:0000256" key="11">
    <source>
        <dbReference type="SAM" id="Phobius"/>
    </source>
</evidence>
<sequence>METLRTRTCSFLSLFISLSLLHLSLASAFSPTDHYLIDCGSADLTTVDADHRRFTGDSSEFGSRFLLSTRTIRLGDSNPSPDSSPIYHTARVFTRPSKYAFRIRDRGTHLVRLHFHRFDSSNFDFYDSQFHVLANGYVLLNNFTVVDTQNPRIKDYMIWVDSEELVITFMPSKKSKFAFVNAIEVISAPKDLIADVATLVNYEKVERINGLMKSALETVYRVNVGGPKLTPFNDSLWRNWVPDDEFLKSSDGSGRVYYSGRIKYQMGGASREVGPDNVYNSARLITSLNDSVPKLNLSWEFPVVEGYKYLVRLHFCDIASISLGLLYFNVYVNGKLAYENLDLSSITNWKLASPFYADFVVDGEGFGVLSVSVGPSNMSMSHTVDAILNGVEIMKVNKSMGILDGEVCAGAILNSWPRSHVGALVPLIGAVCLLVIASFVLHRRLVGAKKSAAWSLIPVDISEINLKSGIQTSLGKV</sequence>
<dbReference type="EMBL" id="BJWL01000316">
    <property type="protein sequence ID" value="GFS38805.1"/>
    <property type="molecule type" value="Genomic_DNA"/>
</dbReference>
<keyword evidence="14" id="KW-0675">Receptor</keyword>
<evidence type="ECO:0000256" key="3">
    <source>
        <dbReference type="ARBA" id="ARBA00022679"/>
    </source>
</evidence>
<keyword evidence="9 11" id="KW-0472">Membrane</keyword>
<dbReference type="Gene3D" id="2.60.120.430">
    <property type="entry name" value="Galactose-binding lectin"/>
    <property type="match status" value="2"/>
</dbReference>
<proteinExistence type="predicted"/>
<keyword evidence="8 11" id="KW-1133">Transmembrane helix</keyword>
<dbReference type="Pfam" id="PF12819">
    <property type="entry name" value="Malectin_like"/>
    <property type="match status" value="1"/>
</dbReference>
<comment type="caution">
    <text evidence="14">The sequence shown here is derived from an EMBL/GenBank/DDBJ whole genome shotgun (WGS) entry which is preliminary data.</text>
</comment>
<dbReference type="InterPro" id="IPR024788">
    <property type="entry name" value="Malectin-like_Carb-bd_dom"/>
</dbReference>
<dbReference type="InterPro" id="IPR045272">
    <property type="entry name" value="ANXUR1/2-like"/>
</dbReference>
<keyword evidence="6" id="KW-0547">Nucleotide-binding</keyword>
<evidence type="ECO:0000256" key="12">
    <source>
        <dbReference type="SAM" id="SignalP"/>
    </source>
</evidence>
<evidence type="ECO:0000256" key="6">
    <source>
        <dbReference type="ARBA" id="ARBA00022741"/>
    </source>
</evidence>
<dbReference type="OrthoDB" id="735844at2759"/>
<evidence type="ECO:0000256" key="1">
    <source>
        <dbReference type="ARBA" id="ARBA00004479"/>
    </source>
</evidence>
<comment type="subcellular location">
    <subcellularLocation>
        <location evidence="1">Membrane</location>
        <topology evidence="1">Single-pass type I membrane protein</topology>
    </subcellularLocation>
</comment>
<dbReference type="FunFam" id="2.60.120.430:FF:000005">
    <property type="entry name" value="Putative receptor-like protein kinase"/>
    <property type="match status" value="1"/>
</dbReference>
<organism evidence="14 15">
    <name type="scientific">Actinidia rufa</name>
    <dbReference type="NCBI Taxonomy" id="165716"/>
    <lineage>
        <taxon>Eukaryota</taxon>
        <taxon>Viridiplantae</taxon>
        <taxon>Streptophyta</taxon>
        <taxon>Embryophyta</taxon>
        <taxon>Tracheophyta</taxon>
        <taxon>Spermatophyta</taxon>
        <taxon>Magnoliopsida</taxon>
        <taxon>eudicotyledons</taxon>
        <taxon>Gunneridae</taxon>
        <taxon>Pentapetalae</taxon>
        <taxon>asterids</taxon>
        <taxon>Ericales</taxon>
        <taxon>Actinidiaceae</taxon>
        <taxon>Actinidia</taxon>
    </lineage>
</organism>
<evidence type="ECO:0000256" key="8">
    <source>
        <dbReference type="ARBA" id="ARBA00022989"/>
    </source>
</evidence>
<feature type="chain" id="PRO_5029512269" evidence="12">
    <location>
        <begin position="27"/>
        <end position="477"/>
    </location>
</feature>
<evidence type="ECO:0000256" key="2">
    <source>
        <dbReference type="ARBA" id="ARBA00022527"/>
    </source>
</evidence>
<gene>
    <name evidence="14" type="ORF">Acr_00g0059540</name>
</gene>
<dbReference type="GO" id="GO:0016020">
    <property type="term" value="C:membrane"/>
    <property type="evidence" value="ECO:0007669"/>
    <property type="project" value="UniProtKB-SubCell"/>
</dbReference>
<feature type="domain" description="Malectin-like" evidence="13">
    <location>
        <begin position="37"/>
        <end position="396"/>
    </location>
</feature>
<feature type="signal peptide" evidence="12">
    <location>
        <begin position="1"/>
        <end position="26"/>
    </location>
</feature>
<evidence type="ECO:0000313" key="14">
    <source>
        <dbReference type="EMBL" id="GFS38805.1"/>
    </source>
</evidence>
<reference evidence="15" key="1">
    <citation type="submission" date="2019-07" db="EMBL/GenBank/DDBJ databases">
        <title>De Novo Assembly of kiwifruit Actinidia rufa.</title>
        <authorList>
            <person name="Sugita-Konishi S."/>
            <person name="Sato K."/>
            <person name="Mori E."/>
            <person name="Abe Y."/>
            <person name="Kisaki G."/>
            <person name="Hamano K."/>
            <person name="Suezawa K."/>
            <person name="Otani M."/>
            <person name="Fukuda T."/>
            <person name="Manabe T."/>
            <person name="Gomi K."/>
            <person name="Tabuchi M."/>
            <person name="Akimitsu K."/>
            <person name="Kataoka I."/>
        </authorList>
    </citation>
    <scope>NUCLEOTIDE SEQUENCE [LARGE SCALE GENOMIC DNA]</scope>
    <source>
        <strain evidence="15">cv. Fuchu</strain>
    </source>
</reference>
<dbReference type="GO" id="GO:0004674">
    <property type="term" value="F:protein serine/threonine kinase activity"/>
    <property type="evidence" value="ECO:0007669"/>
    <property type="project" value="UniProtKB-KW"/>
</dbReference>
<accession>A0A7J0DN48</accession>
<keyword evidence="3" id="KW-0808">Transferase</keyword>
<keyword evidence="15" id="KW-1185">Reference proteome</keyword>
<evidence type="ECO:0000259" key="13">
    <source>
        <dbReference type="Pfam" id="PF12819"/>
    </source>
</evidence>
<keyword evidence="5 12" id="KW-0732">Signal</keyword>
<evidence type="ECO:0000256" key="9">
    <source>
        <dbReference type="ARBA" id="ARBA00023136"/>
    </source>
</evidence>
<evidence type="ECO:0000256" key="10">
    <source>
        <dbReference type="ARBA" id="ARBA00023180"/>
    </source>
</evidence>
<feature type="transmembrane region" description="Helical" evidence="11">
    <location>
        <begin position="421"/>
        <end position="441"/>
    </location>
</feature>
<evidence type="ECO:0000256" key="4">
    <source>
        <dbReference type="ARBA" id="ARBA00022692"/>
    </source>
</evidence>
<keyword evidence="4 11" id="KW-0812">Transmembrane</keyword>
<keyword evidence="2" id="KW-0723">Serine/threonine-protein kinase</keyword>